<dbReference type="PROSITE" id="PS51318">
    <property type="entry name" value="TAT"/>
    <property type="match status" value="1"/>
</dbReference>
<dbReference type="Gene3D" id="3.40.190.150">
    <property type="entry name" value="Bordetella uptake gene, domain 1"/>
    <property type="match status" value="1"/>
</dbReference>
<dbReference type="Proteomes" id="UP000277294">
    <property type="component" value="Unassembled WGS sequence"/>
</dbReference>
<dbReference type="InterPro" id="IPR006311">
    <property type="entry name" value="TAT_signal"/>
</dbReference>
<sequence length="345" mass="37045">MSGTKKLHLEKLHPDMPSTRRGVLKAACAAIALAGTATSLPARSQAKDYPSKPIRFIVPFAVGGTTDVLARVIGQQLTQAWGQAVVIENKGGGGGMIGTDLIARAPADGYNIGMVASSHAVQPSMKPLPPYDALNDFTFITLVARIPKVIIGKPDVPASNLKELIELAKTNPDKYASYGTSGIGSASHLTMELINEKTGSRFVHIPYKSTGTALSDLEGGQLPLVVADISLVMPLVKAGKVKVFATTGESRLQLLPEVGAMNELLKGQSTYETYGIVGPKGMPADIVRKLQAQVRKMFEQPELRERYTSVGMELPIMPPEEYREFVKNDIAHWARIIDTSGVTLN</sequence>
<dbReference type="InterPro" id="IPR005064">
    <property type="entry name" value="BUG"/>
</dbReference>
<evidence type="ECO:0000256" key="1">
    <source>
        <dbReference type="ARBA" id="ARBA00006987"/>
    </source>
</evidence>
<dbReference type="EMBL" id="UWPJ01000028">
    <property type="protein sequence ID" value="VCU71622.1"/>
    <property type="molecule type" value="Genomic_DNA"/>
</dbReference>
<dbReference type="Gene3D" id="3.40.190.10">
    <property type="entry name" value="Periplasmic binding protein-like II"/>
    <property type="match status" value="1"/>
</dbReference>
<dbReference type="NCBIfam" id="TIGR01409">
    <property type="entry name" value="TAT_signal_seq"/>
    <property type="match status" value="1"/>
</dbReference>
<dbReference type="PANTHER" id="PTHR42928">
    <property type="entry name" value="TRICARBOXYLATE-BINDING PROTEIN"/>
    <property type="match status" value="1"/>
</dbReference>
<dbReference type="InterPro" id="IPR019546">
    <property type="entry name" value="TAT_signal_bac_arc"/>
</dbReference>
<dbReference type="OrthoDB" id="8678477at2"/>
<dbReference type="InterPro" id="IPR042100">
    <property type="entry name" value="Bug_dom1"/>
</dbReference>
<organism evidence="2 3">
    <name type="scientific">Pigmentiphaga humi</name>
    <dbReference type="NCBI Taxonomy" id="2478468"/>
    <lineage>
        <taxon>Bacteria</taxon>
        <taxon>Pseudomonadati</taxon>
        <taxon>Pseudomonadota</taxon>
        <taxon>Betaproteobacteria</taxon>
        <taxon>Burkholderiales</taxon>
        <taxon>Alcaligenaceae</taxon>
        <taxon>Pigmentiphaga</taxon>
    </lineage>
</organism>
<dbReference type="AlphaFoldDB" id="A0A3P4B6C3"/>
<evidence type="ECO:0000313" key="3">
    <source>
        <dbReference type="Proteomes" id="UP000277294"/>
    </source>
</evidence>
<dbReference type="CDD" id="cd13578">
    <property type="entry name" value="PBP2_Bug27"/>
    <property type="match status" value="1"/>
</dbReference>
<name>A0A3P4B6C3_9BURK</name>
<keyword evidence="3" id="KW-1185">Reference proteome</keyword>
<dbReference type="PIRSF" id="PIRSF017082">
    <property type="entry name" value="YflP"/>
    <property type="match status" value="1"/>
</dbReference>
<dbReference type="RefSeq" id="WP_124081222.1">
    <property type="nucleotide sequence ID" value="NZ_UWPJ01000028.1"/>
</dbReference>
<evidence type="ECO:0000313" key="2">
    <source>
        <dbReference type="EMBL" id="VCU71622.1"/>
    </source>
</evidence>
<dbReference type="SUPFAM" id="SSF53850">
    <property type="entry name" value="Periplasmic binding protein-like II"/>
    <property type="match status" value="1"/>
</dbReference>
<proteinExistence type="inferred from homology"/>
<comment type="similarity">
    <text evidence="1">Belongs to the UPF0065 (bug) family.</text>
</comment>
<accession>A0A3P4B6C3</accession>
<keyword evidence="2" id="KW-0675">Receptor</keyword>
<protein>
    <submittedName>
        <fullName evidence="2">Tripartite tricarboxylate transporter family receptor</fullName>
    </submittedName>
</protein>
<dbReference type="Pfam" id="PF03401">
    <property type="entry name" value="TctC"/>
    <property type="match status" value="1"/>
</dbReference>
<gene>
    <name evidence="2" type="ORF">PIGHUM_03708</name>
</gene>
<dbReference type="PANTHER" id="PTHR42928:SF5">
    <property type="entry name" value="BLR1237 PROTEIN"/>
    <property type="match status" value="1"/>
</dbReference>
<reference evidence="2 3" key="1">
    <citation type="submission" date="2018-10" db="EMBL/GenBank/DDBJ databases">
        <authorList>
            <person name="Criscuolo A."/>
        </authorList>
    </citation>
    <scope>NUCLEOTIDE SEQUENCE [LARGE SCALE GENOMIC DNA]</scope>
    <source>
        <strain evidence="2">DnA1</strain>
    </source>
</reference>